<sequence length="109" mass="12477">MPQGRLRLIGYNIRQPASNSSRLAINWLQHSPACTQGRFRLIGYNIRQPASNSSRLAIDWLQHSPACIELVKAINGLKPLKEEIWLQMTTILARRRDRWRDSPRTGTSG</sequence>
<protein>
    <submittedName>
        <fullName evidence="1">Uncharacterized protein</fullName>
    </submittedName>
</protein>
<organism evidence="1 2">
    <name type="scientific">Dreissena polymorpha</name>
    <name type="common">Zebra mussel</name>
    <name type="synonym">Mytilus polymorpha</name>
    <dbReference type="NCBI Taxonomy" id="45954"/>
    <lineage>
        <taxon>Eukaryota</taxon>
        <taxon>Metazoa</taxon>
        <taxon>Spiralia</taxon>
        <taxon>Lophotrochozoa</taxon>
        <taxon>Mollusca</taxon>
        <taxon>Bivalvia</taxon>
        <taxon>Autobranchia</taxon>
        <taxon>Heteroconchia</taxon>
        <taxon>Euheterodonta</taxon>
        <taxon>Imparidentia</taxon>
        <taxon>Neoheterodontei</taxon>
        <taxon>Myida</taxon>
        <taxon>Dreissenoidea</taxon>
        <taxon>Dreissenidae</taxon>
        <taxon>Dreissena</taxon>
    </lineage>
</organism>
<reference evidence="1" key="2">
    <citation type="submission" date="2020-11" db="EMBL/GenBank/DDBJ databases">
        <authorList>
            <person name="McCartney M.A."/>
            <person name="Auch B."/>
            <person name="Kono T."/>
            <person name="Mallez S."/>
            <person name="Becker A."/>
            <person name="Gohl D.M."/>
            <person name="Silverstein K.A.T."/>
            <person name="Koren S."/>
            <person name="Bechman K.B."/>
            <person name="Herman A."/>
            <person name="Abrahante J.E."/>
            <person name="Garbe J."/>
        </authorList>
    </citation>
    <scope>NUCLEOTIDE SEQUENCE</scope>
    <source>
        <strain evidence="1">Duluth1</strain>
        <tissue evidence="1">Whole animal</tissue>
    </source>
</reference>
<reference evidence="1" key="1">
    <citation type="journal article" date="2019" name="bioRxiv">
        <title>The Genome of the Zebra Mussel, Dreissena polymorpha: A Resource for Invasive Species Research.</title>
        <authorList>
            <person name="McCartney M.A."/>
            <person name="Auch B."/>
            <person name="Kono T."/>
            <person name="Mallez S."/>
            <person name="Zhang Y."/>
            <person name="Obille A."/>
            <person name="Becker A."/>
            <person name="Abrahante J.E."/>
            <person name="Garbe J."/>
            <person name="Badalamenti J.P."/>
            <person name="Herman A."/>
            <person name="Mangelson H."/>
            <person name="Liachko I."/>
            <person name="Sullivan S."/>
            <person name="Sone E.D."/>
            <person name="Koren S."/>
            <person name="Silverstein K.A.T."/>
            <person name="Beckman K.B."/>
            <person name="Gohl D.M."/>
        </authorList>
    </citation>
    <scope>NUCLEOTIDE SEQUENCE</scope>
    <source>
        <strain evidence="1">Duluth1</strain>
        <tissue evidence="1">Whole animal</tissue>
    </source>
</reference>
<evidence type="ECO:0000313" key="2">
    <source>
        <dbReference type="Proteomes" id="UP000828390"/>
    </source>
</evidence>
<dbReference type="Proteomes" id="UP000828390">
    <property type="component" value="Unassembled WGS sequence"/>
</dbReference>
<proteinExistence type="predicted"/>
<comment type="caution">
    <text evidence="1">The sequence shown here is derived from an EMBL/GenBank/DDBJ whole genome shotgun (WGS) entry which is preliminary data.</text>
</comment>
<evidence type="ECO:0000313" key="1">
    <source>
        <dbReference type="EMBL" id="KAH3886293.1"/>
    </source>
</evidence>
<dbReference type="EMBL" id="JAIWYP010000001">
    <property type="protein sequence ID" value="KAH3886293.1"/>
    <property type="molecule type" value="Genomic_DNA"/>
</dbReference>
<gene>
    <name evidence="1" type="ORF">DPMN_010296</name>
</gene>
<accession>A0A9D4MYJ9</accession>
<keyword evidence="2" id="KW-1185">Reference proteome</keyword>
<dbReference type="AlphaFoldDB" id="A0A9D4MYJ9"/>
<name>A0A9D4MYJ9_DREPO</name>